<reference evidence="1" key="1">
    <citation type="submission" date="2024-09" db="EMBL/GenBank/DDBJ databases">
        <title>Black Yeasts Isolated from many extreme environments.</title>
        <authorList>
            <person name="Coleine C."/>
            <person name="Stajich J.E."/>
            <person name="Selbmann L."/>
        </authorList>
    </citation>
    <scope>NUCLEOTIDE SEQUENCE</scope>
    <source>
        <strain evidence="1">CCFEE 5737</strain>
    </source>
</reference>
<keyword evidence="2" id="KW-1185">Reference proteome</keyword>
<evidence type="ECO:0000313" key="1">
    <source>
        <dbReference type="EMBL" id="KAK3059563.1"/>
    </source>
</evidence>
<gene>
    <name evidence="1" type="ORF">LTS18_010537</name>
</gene>
<dbReference type="Proteomes" id="UP001186974">
    <property type="component" value="Unassembled WGS sequence"/>
</dbReference>
<protein>
    <submittedName>
        <fullName evidence="1">Uncharacterized protein</fullName>
    </submittedName>
</protein>
<dbReference type="EMBL" id="JAWDJW010009292">
    <property type="protein sequence ID" value="KAK3059563.1"/>
    <property type="molecule type" value="Genomic_DNA"/>
</dbReference>
<organism evidence="1 2">
    <name type="scientific">Coniosporium uncinatum</name>
    <dbReference type="NCBI Taxonomy" id="93489"/>
    <lineage>
        <taxon>Eukaryota</taxon>
        <taxon>Fungi</taxon>
        <taxon>Dikarya</taxon>
        <taxon>Ascomycota</taxon>
        <taxon>Pezizomycotina</taxon>
        <taxon>Dothideomycetes</taxon>
        <taxon>Dothideomycetes incertae sedis</taxon>
        <taxon>Coniosporium</taxon>
    </lineage>
</organism>
<accession>A0ACC3CZB6</accession>
<name>A0ACC3CZB6_9PEZI</name>
<sequence>MIERLGGDAKLAAALNLSAPVPASASASLAVSTSTSTPTTTTSVTAAVKEAAAMAVPPVSPSKPLPNPLRQNPVTAAGDDDTTTPTGTASRALSPTKHGEHQHRRQQSELSGPKLVLAQNNPHLKSHRRRQSAMVSTGTGEKEQVDERKMPGYVEKGMEHQGVLADVLWGRWVEGLRVRWPLA</sequence>
<comment type="caution">
    <text evidence="1">The sequence shown here is derived from an EMBL/GenBank/DDBJ whole genome shotgun (WGS) entry which is preliminary data.</text>
</comment>
<proteinExistence type="predicted"/>
<evidence type="ECO:0000313" key="2">
    <source>
        <dbReference type="Proteomes" id="UP001186974"/>
    </source>
</evidence>